<comment type="caution">
    <text evidence="1">The sequence shown here is derived from an EMBL/GenBank/DDBJ whole genome shotgun (WGS) entry which is preliminary data.</text>
</comment>
<dbReference type="AlphaFoldDB" id="A0A4V3F2X8"/>
<evidence type="ECO:0000313" key="2">
    <source>
        <dbReference type="Proteomes" id="UP000295380"/>
    </source>
</evidence>
<evidence type="ECO:0008006" key="3">
    <source>
        <dbReference type="Google" id="ProtNLM"/>
    </source>
</evidence>
<accession>A0A4V3F2X8</accession>
<dbReference type="RefSeq" id="WP_133698355.1">
    <property type="nucleotide sequence ID" value="NZ_SOBR01000009.1"/>
</dbReference>
<dbReference type="PANTHER" id="PTHR33973">
    <property type="entry name" value="OS07G0153300 PROTEIN"/>
    <property type="match status" value="1"/>
</dbReference>
<proteinExistence type="predicted"/>
<dbReference type="Proteomes" id="UP000295380">
    <property type="component" value="Unassembled WGS sequence"/>
</dbReference>
<dbReference type="PANTHER" id="PTHR33973:SF4">
    <property type="entry name" value="OS07G0153300 PROTEIN"/>
    <property type="match status" value="1"/>
</dbReference>
<organism evidence="1 2">
    <name type="scientific">Chromohalobacter marismortui</name>
    <dbReference type="NCBI Taxonomy" id="42055"/>
    <lineage>
        <taxon>Bacteria</taxon>
        <taxon>Pseudomonadati</taxon>
        <taxon>Pseudomonadota</taxon>
        <taxon>Gammaproteobacteria</taxon>
        <taxon>Oceanospirillales</taxon>
        <taxon>Halomonadaceae</taxon>
        <taxon>Chromohalobacter</taxon>
    </lineage>
</organism>
<evidence type="ECO:0000313" key="1">
    <source>
        <dbReference type="EMBL" id="TDU19116.1"/>
    </source>
</evidence>
<dbReference type="EMBL" id="SOBR01000009">
    <property type="protein sequence ID" value="TDU19116.1"/>
    <property type="molecule type" value="Genomic_DNA"/>
</dbReference>
<reference evidence="1 2" key="1">
    <citation type="submission" date="2019-03" db="EMBL/GenBank/DDBJ databases">
        <title>Genomic Encyclopedia of Type Strains, Phase IV (KMG-IV): sequencing the most valuable type-strain genomes for metagenomic binning, comparative biology and taxonomic classification.</title>
        <authorList>
            <person name="Goeker M."/>
        </authorList>
    </citation>
    <scope>NUCLEOTIDE SEQUENCE [LARGE SCALE GENOMIC DNA]</scope>
    <source>
        <strain evidence="1 2">DSM 6770</strain>
    </source>
</reference>
<dbReference type="InterPro" id="IPR010775">
    <property type="entry name" value="DUF1365"/>
</dbReference>
<dbReference type="OrthoDB" id="9778801at2"/>
<name>A0A4V3F2X8_9GAMM</name>
<protein>
    <recommendedName>
        <fullName evidence="3">DUF1365 family protein</fullName>
    </recommendedName>
</protein>
<sequence>MTREAATGQACVHSRVALGELRHRRFTPRAHAFTYRVWMAWLDLDELPELFDALPGFSARRAALARFRREDYLGPTHLPLKTAVHQRLRHELGEAAPAGPVRMLTQLRLCGVLFNPITLYYAYDHDERLCAILGEVTNTPWRERHVYACSVTPTRHVHAAHFDKALHVSPFNPMDMRYRWRFNTPDEHLLMHMEAWRGDTRHFDATLSLRFAPAGRRAWLTALARAPWMSLKTLAGIHFEALRLWLKRVPLFSHSRGEETRP</sequence>
<gene>
    <name evidence="1" type="ORF">C8E00_10965</name>
</gene>
<keyword evidence="2" id="KW-1185">Reference proteome</keyword>
<dbReference type="Pfam" id="PF07103">
    <property type="entry name" value="DUF1365"/>
    <property type="match status" value="1"/>
</dbReference>